<dbReference type="Gene3D" id="1.10.3720.10">
    <property type="entry name" value="MetI-like"/>
    <property type="match status" value="1"/>
</dbReference>
<feature type="transmembrane region" description="Helical" evidence="7">
    <location>
        <begin position="110"/>
        <end position="129"/>
    </location>
</feature>
<dbReference type="CDD" id="cd06261">
    <property type="entry name" value="TM_PBP2"/>
    <property type="match status" value="1"/>
</dbReference>
<dbReference type="EMBL" id="CP045272">
    <property type="protein sequence ID" value="QJX76574.1"/>
    <property type="molecule type" value="Genomic_DNA"/>
</dbReference>
<reference evidence="9 11" key="1">
    <citation type="submission" date="2017-09" db="EMBL/GenBank/DDBJ databases">
        <title>Large-scale bioinformatics analysis of Bacillus genomes uncovers conserved roles of natural products in bacterial physiology.</title>
        <authorList>
            <consortium name="Agbiome Team Llc"/>
            <person name="Bleich R.M."/>
            <person name="Kirk G.J."/>
            <person name="Santa Maria K.C."/>
            <person name="Allen S.E."/>
            <person name="Farag S."/>
            <person name="Shank E.A."/>
            <person name="Bowers A."/>
        </authorList>
    </citation>
    <scope>NUCLEOTIDE SEQUENCE [LARGE SCALE GENOMIC DNA]</scope>
    <source>
        <strain evidence="9 11">AFS003013</strain>
    </source>
</reference>
<evidence type="ECO:0000256" key="3">
    <source>
        <dbReference type="ARBA" id="ARBA00022475"/>
    </source>
</evidence>
<dbReference type="Proteomes" id="UP000220341">
    <property type="component" value="Unassembled WGS sequence"/>
</dbReference>
<evidence type="ECO:0000313" key="12">
    <source>
        <dbReference type="Proteomes" id="UP000501076"/>
    </source>
</evidence>
<dbReference type="EMBL" id="NTYW01000004">
    <property type="protein sequence ID" value="PES41958.1"/>
    <property type="molecule type" value="Genomic_DNA"/>
</dbReference>
<feature type="transmembrane region" description="Helical" evidence="7">
    <location>
        <begin position="135"/>
        <end position="154"/>
    </location>
</feature>
<organism evidence="9 11">
    <name type="scientific">Priestia megaterium</name>
    <name type="common">Bacillus megaterium</name>
    <dbReference type="NCBI Taxonomy" id="1404"/>
    <lineage>
        <taxon>Bacteria</taxon>
        <taxon>Bacillati</taxon>
        <taxon>Bacillota</taxon>
        <taxon>Bacilli</taxon>
        <taxon>Bacillales</taxon>
        <taxon>Bacillaceae</taxon>
        <taxon>Priestia</taxon>
    </lineage>
</organism>
<dbReference type="RefSeq" id="WP_013058014.1">
    <property type="nucleotide sequence ID" value="NZ_CATKPS010000011.1"/>
</dbReference>
<dbReference type="FunFam" id="1.10.3720.10:FF:000003">
    <property type="entry name" value="Aliphatic sulfonate ABC transporter permease"/>
    <property type="match status" value="1"/>
</dbReference>
<evidence type="ECO:0000256" key="2">
    <source>
        <dbReference type="ARBA" id="ARBA00022448"/>
    </source>
</evidence>
<feature type="transmembrane region" description="Helical" evidence="7">
    <location>
        <begin position="73"/>
        <end position="98"/>
    </location>
</feature>
<name>A0A2C1J7Z3_PRIMG</name>
<keyword evidence="2 7" id="KW-0813">Transport</keyword>
<dbReference type="PROSITE" id="PS50928">
    <property type="entry name" value="ABC_TM1"/>
    <property type="match status" value="1"/>
</dbReference>
<evidence type="ECO:0000256" key="6">
    <source>
        <dbReference type="ARBA" id="ARBA00023136"/>
    </source>
</evidence>
<dbReference type="PANTHER" id="PTHR30151:SF25">
    <property type="entry name" value="TAURINE TRANSPORT SYSTEM PERMEASE PROTEIN TAUC"/>
    <property type="match status" value="1"/>
</dbReference>
<evidence type="ECO:0000256" key="7">
    <source>
        <dbReference type="RuleBase" id="RU363032"/>
    </source>
</evidence>
<evidence type="ECO:0000313" key="10">
    <source>
        <dbReference type="EMBL" id="QJX76574.1"/>
    </source>
</evidence>
<comment type="subcellular location">
    <subcellularLocation>
        <location evidence="1 7">Cell membrane</location>
        <topology evidence="1 7">Multi-pass membrane protein</topology>
    </subcellularLocation>
</comment>
<evidence type="ECO:0000313" key="11">
    <source>
        <dbReference type="Proteomes" id="UP000220341"/>
    </source>
</evidence>
<dbReference type="GO" id="GO:0042918">
    <property type="term" value="P:alkanesulfonate transmembrane transport"/>
    <property type="evidence" value="ECO:0007669"/>
    <property type="project" value="UniProtKB-ARBA"/>
</dbReference>
<reference evidence="10 12" key="2">
    <citation type="submission" date="2019-10" db="EMBL/GenBank/DDBJ databases">
        <title>Complete genome sequences for adaption low water activity.</title>
        <authorList>
            <person name="Zhao L."/>
            <person name="Zhong J."/>
        </authorList>
    </citation>
    <scope>NUCLEOTIDE SEQUENCE [LARGE SCALE GENOMIC DNA]</scope>
    <source>
        <strain evidence="10 12">FDU301</strain>
    </source>
</reference>
<evidence type="ECO:0000256" key="5">
    <source>
        <dbReference type="ARBA" id="ARBA00022989"/>
    </source>
</evidence>
<proteinExistence type="inferred from homology"/>
<keyword evidence="5 7" id="KW-1133">Transmembrane helix</keyword>
<comment type="similarity">
    <text evidence="7">Belongs to the binding-protein-dependent transport system permease family.</text>
</comment>
<dbReference type="InterPro" id="IPR035906">
    <property type="entry name" value="MetI-like_sf"/>
</dbReference>
<dbReference type="AlphaFoldDB" id="A0A2C1J7Z3"/>
<evidence type="ECO:0000259" key="8">
    <source>
        <dbReference type="PROSITE" id="PS50928"/>
    </source>
</evidence>
<feature type="transmembrane region" description="Helical" evidence="7">
    <location>
        <begin position="231"/>
        <end position="252"/>
    </location>
</feature>
<feature type="domain" description="ABC transmembrane type-1" evidence="8">
    <location>
        <begin position="69"/>
        <end position="249"/>
    </location>
</feature>
<accession>A0A2C1J7Z3</accession>
<evidence type="ECO:0000313" key="9">
    <source>
        <dbReference type="EMBL" id="PES41958.1"/>
    </source>
</evidence>
<sequence length="262" mass="28702">MKNTLVATKSFKVKGLSFLSVLMILLLWTLLSTLKWVDPIFLPTPQSVLHSFISLVVEGYKGTSLVTHLSASLYRLFTALLLALLTAIPLGIICGYSKYILAIFDPIIEFYRPLPPLAYYALLVLWLGIDEGSKVALLFLSAFAPLFIATVASVQRVPQDRINGALTLGASKFNVFIHIILPSALPDIVTGLRTSIGITYATLVAAEMVAATSGIGWMVLDASKYMRSDIVFVGIIIMGLIAILIDSIIRFYQRLAFSWVGK</sequence>
<feature type="transmembrane region" description="Helical" evidence="7">
    <location>
        <begin position="16"/>
        <end position="37"/>
    </location>
</feature>
<dbReference type="PANTHER" id="PTHR30151">
    <property type="entry name" value="ALKANE SULFONATE ABC TRANSPORTER-RELATED, MEMBRANE SUBUNIT"/>
    <property type="match status" value="1"/>
</dbReference>
<dbReference type="GO" id="GO:0005886">
    <property type="term" value="C:plasma membrane"/>
    <property type="evidence" value="ECO:0007669"/>
    <property type="project" value="UniProtKB-SubCell"/>
</dbReference>
<evidence type="ECO:0000256" key="1">
    <source>
        <dbReference type="ARBA" id="ARBA00004651"/>
    </source>
</evidence>
<protein>
    <submittedName>
        <fullName evidence="10">ABC transporter permease subunit</fullName>
    </submittedName>
    <submittedName>
        <fullName evidence="9">Taurine ABC transporter permease</fullName>
    </submittedName>
</protein>
<feature type="transmembrane region" description="Helical" evidence="7">
    <location>
        <begin position="166"/>
        <end position="185"/>
    </location>
</feature>
<keyword evidence="4 7" id="KW-0812">Transmembrane</keyword>
<dbReference type="Proteomes" id="UP000501076">
    <property type="component" value="Chromosome"/>
</dbReference>
<feature type="transmembrane region" description="Helical" evidence="7">
    <location>
        <begin position="197"/>
        <end position="219"/>
    </location>
</feature>
<gene>
    <name evidence="9" type="ORF">CN497_04020</name>
    <name evidence="10" type="ORF">FDZ14_10375</name>
</gene>
<keyword evidence="3" id="KW-1003">Cell membrane</keyword>
<evidence type="ECO:0000256" key="4">
    <source>
        <dbReference type="ARBA" id="ARBA00022692"/>
    </source>
</evidence>
<dbReference type="Pfam" id="PF00528">
    <property type="entry name" value="BPD_transp_1"/>
    <property type="match status" value="1"/>
</dbReference>
<keyword evidence="6 7" id="KW-0472">Membrane</keyword>
<dbReference type="SUPFAM" id="SSF161098">
    <property type="entry name" value="MetI-like"/>
    <property type="match status" value="1"/>
</dbReference>
<dbReference type="InterPro" id="IPR000515">
    <property type="entry name" value="MetI-like"/>
</dbReference>
<dbReference type="GO" id="GO:0010438">
    <property type="term" value="P:cellular response to sulfur starvation"/>
    <property type="evidence" value="ECO:0007669"/>
    <property type="project" value="TreeGrafter"/>
</dbReference>